<dbReference type="InterPro" id="IPR032675">
    <property type="entry name" value="LRR_dom_sf"/>
</dbReference>
<name>A0A2G8KRG9_STIJA</name>
<comment type="caution">
    <text evidence="5">The sequence shown here is derived from an EMBL/GenBank/DDBJ whole genome shotgun (WGS) entry which is preliminary data.</text>
</comment>
<evidence type="ECO:0000256" key="3">
    <source>
        <dbReference type="ARBA" id="ARBA00022737"/>
    </source>
</evidence>
<dbReference type="EMBL" id="MRZV01000411">
    <property type="protein sequence ID" value="PIK50604.1"/>
    <property type="molecule type" value="Genomic_DNA"/>
</dbReference>
<proteinExistence type="predicted"/>
<dbReference type="PANTHER" id="PTHR24369">
    <property type="entry name" value="ANTIGEN BSP, PUTATIVE-RELATED"/>
    <property type="match status" value="1"/>
</dbReference>
<feature type="signal peptide" evidence="4">
    <location>
        <begin position="1"/>
        <end position="22"/>
    </location>
</feature>
<organism evidence="5 6">
    <name type="scientific">Stichopus japonicus</name>
    <name type="common">Sea cucumber</name>
    <dbReference type="NCBI Taxonomy" id="307972"/>
    <lineage>
        <taxon>Eukaryota</taxon>
        <taxon>Metazoa</taxon>
        <taxon>Echinodermata</taxon>
        <taxon>Eleutherozoa</taxon>
        <taxon>Echinozoa</taxon>
        <taxon>Holothuroidea</taxon>
        <taxon>Aspidochirotacea</taxon>
        <taxon>Aspidochirotida</taxon>
        <taxon>Stichopodidae</taxon>
        <taxon>Apostichopus</taxon>
    </lineage>
</organism>
<accession>A0A2G8KRG9</accession>
<dbReference type="SUPFAM" id="SSF52058">
    <property type="entry name" value="L domain-like"/>
    <property type="match status" value="1"/>
</dbReference>
<evidence type="ECO:0000256" key="4">
    <source>
        <dbReference type="SAM" id="SignalP"/>
    </source>
</evidence>
<dbReference type="InterPro" id="IPR001611">
    <property type="entry name" value="Leu-rich_rpt"/>
</dbReference>
<dbReference type="Pfam" id="PF13855">
    <property type="entry name" value="LRR_8"/>
    <property type="match status" value="1"/>
</dbReference>
<feature type="chain" id="PRO_5013600646" evidence="4">
    <location>
        <begin position="23"/>
        <end position="383"/>
    </location>
</feature>
<keyword evidence="1" id="KW-0433">Leucine-rich repeat</keyword>
<dbReference type="STRING" id="307972.A0A2G8KRG9"/>
<dbReference type="InterPro" id="IPR003591">
    <property type="entry name" value="Leu-rich_rpt_typical-subtyp"/>
</dbReference>
<evidence type="ECO:0000256" key="2">
    <source>
        <dbReference type="ARBA" id="ARBA00022729"/>
    </source>
</evidence>
<dbReference type="OrthoDB" id="1416801at2759"/>
<dbReference type="Gene3D" id="3.80.10.10">
    <property type="entry name" value="Ribonuclease Inhibitor"/>
    <property type="match status" value="1"/>
</dbReference>
<dbReference type="InterPro" id="IPR050541">
    <property type="entry name" value="LRR_TM_domain-containing"/>
</dbReference>
<keyword evidence="5" id="KW-0675">Receptor</keyword>
<dbReference type="GO" id="GO:0005886">
    <property type="term" value="C:plasma membrane"/>
    <property type="evidence" value="ECO:0007669"/>
    <property type="project" value="TreeGrafter"/>
</dbReference>
<keyword evidence="2 4" id="KW-0732">Signal</keyword>
<protein>
    <submittedName>
        <fullName evidence="5">Variable lymphocyte receptor B</fullName>
    </submittedName>
</protein>
<evidence type="ECO:0000256" key="1">
    <source>
        <dbReference type="ARBA" id="ARBA00022614"/>
    </source>
</evidence>
<evidence type="ECO:0000313" key="6">
    <source>
        <dbReference type="Proteomes" id="UP000230750"/>
    </source>
</evidence>
<reference evidence="5 6" key="1">
    <citation type="journal article" date="2017" name="PLoS Biol.">
        <title>The sea cucumber genome provides insights into morphological evolution and visceral regeneration.</title>
        <authorList>
            <person name="Zhang X."/>
            <person name="Sun L."/>
            <person name="Yuan J."/>
            <person name="Sun Y."/>
            <person name="Gao Y."/>
            <person name="Zhang L."/>
            <person name="Li S."/>
            <person name="Dai H."/>
            <person name="Hamel J.F."/>
            <person name="Liu C."/>
            <person name="Yu Y."/>
            <person name="Liu S."/>
            <person name="Lin W."/>
            <person name="Guo K."/>
            <person name="Jin S."/>
            <person name="Xu P."/>
            <person name="Storey K.B."/>
            <person name="Huan P."/>
            <person name="Zhang T."/>
            <person name="Zhou Y."/>
            <person name="Zhang J."/>
            <person name="Lin C."/>
            <person name="Li X."/>
            <person name="Xing L."/>
            <person name="Huo D."/>
            <person name="Sun M."/>
            <person name="Wang L."/>
            <person name="Mercier A."/>
            <person name="Li F."/>
            <person name="Yang H."/>
            <person name="Xiang J."/>
        </authorList>
    </citation>
    <scope>NUCLEOTIDE SEQUENCE [LARGE SCALE GENOMIC DNA]</scope>
    <source>
        <strain evidence="5">Shaxun</strain>
        <tissue evidence="5">Muscle</tissue>
    </source>
</reference>
<gene>
    <name evidence="5" type="ORF">BSL78_12508</name>
</gene>
<dbReference type="Proteomes" id="UP000230750">
    <property type="component" value="Unassembled WGS sequence"/>
</dbReference>
<sequence length="383" mass="42628">MSVTFIILLISILSSLVIVTYTCPSRCSCTNDIVDGQMGTIFDCSGLYDEVLPPINTRALKLDFSENRLDQVPNRIKLLTELRELNLSHNRIHYDIQNNIFQNNEKMKILDLSNNYISHFSPNALAGLAMLQKLDLHNNLLATITSEVLIPLPTTTILCLGDNYWDCECDLPSLLRRFLDTGSDSLLETCRGGTPECHTPMDRYGMTFSDLSRRDIEICPKVTTAISTDDLTDISTDDLTTEVALSSKDPPSHTVMGGVSQDINTLIAPTEDGGMTKPPTSEKALYQETRGLFQNKILMSFAISLGAIFSCGFRCPDKVTFENVCKRSRAERGSRDDLTIIAQRSKFTLAIFAKVQCLEKLLSTCDTKIHAYSCVKNLTLGRI</sequence>
<evidence type="ECO:0000313" key="5">
    <source>
        <dbReference type="EMBL" id="PIK50604.1"/>
    </source>
</evidence>
<keyword evidence="6" id="KW-1185">Reference proteome</keyword>
<dbReference type="PROSITE" id="PS51450">
    <property type="entry name" value="LRR"/>
    <property type="match status" value="1"/>
</dbReference>
<dbReference type="PANTHER" id="PTHR24369:SF210">
    <property type="entry name" value="CHAOPTIN-RELATED"/>
    <property type="match status" value="1"/>
</dbReference>
<dbReference type="AlphaFoldDB" id="A0A2G8KRG9"/>
<keyword evidence="3" id="KW-0677">Repeat</keyword>
<dbReference type="SMART" id="SM00369">
    <property type="entry name" value="LRR_TYP"/>
    <property type="match status" value="3"/>
</dbReference>